<comment type="caution">
    <text evidence="2">The sequence shown here is derived from an EMBL/GenBank/DDBJ whole genome shotgun (WGS) entry which is preliminary data.</text>
</comment>
<organism evidence="2 3">
    <name type="scientific">Rubneribacter badeniensis</name>
    <dbReference type="NCBI Taxonomy" id="2070688"/>
    <lineage>
        <taxon>Bacteria</taxon>
        <taxon>Bacillati</taxon>
        <taxon>Actinomycetota</taxon>
        <taxon>Coriobacteriia</taxon>
        <taxon>Eggerthellales</taxon>
        <taxon>Eggerthellaceae</taxon>
        <taxon>Rubneribacter</taxon>
    </lineage>
</organism>
<keyword evidence="3" id="KW-1185">Reference proteome</keyword>
<evidence type="ECO:0000256" key="1">
    <source>
        <dbReference type="SAM" id="MobiDB-lite"/>
    </source>
</evidence>
<feature type="region of interest" description="Disordered" evidence="1">
    <location>
        <begin position="1"/>
        <end position="79"/>
    </location>
</feature>
<dbReference type="Proteomes" id="UP000236488">
    <property type="component" value="Unassembled WGS sequence"/>
</dbReference>
<accession>A0A2K2U6H5</accession>
<evidence type="ECO:0000313" key="3">
    <source>
        <dbReference type="Proteomes" id="UP000236488"/>
    </source>
</evidence>
<proteinExistence type="predicted"/>
<name>A0A2K2U6H5_9ACTN</name>
<reference evidence="2 3" key="1">
    <citation type="journal article" date="2018" name="Int. J. Syst. Evol. Microbiol.">
        <title>Rubneribacter badeniensis gen. nov., sp. nov. and Enteroscipio rubneri gen. nov., sp. nov., new members of the Eggerthellaceae isolated from human faeces.</title>
        <authorList>
            <person name="Danylec N."/>
            <person name="Gobl A."/>
            <person name="Stoll D.A."/>
            <person name="Hetzer B."/>
            <person name="Kulling S.E."/>
            <person name="Huch M."/>
        </authorList>
    </citation>
    <scope>NUCLEOTIDE SEQUENCE [LARGE SCALE GENOMIC DNA]</scope>
    <source>
        <strain evidence="2 3">ResAG-85</strain>
    </source>
</reference>
<evidence type="ECO:0000313" key="2">
    <source>
        <dbReference type="EMBL" id="PNV65943.1"/>
    </source>
</evidence>
<protein>
    <submittedName>
        <fullName evidence="2">Uncharacterized protein</fullName>
    </submittedName>
</protein>
<dbReference type="EMBL" id="PPEL01000012">
    <property type="protein sequence ID" value="PNV65943.1"/>
    <property type="molecule type" value="Genomic_DNA"/>
</dbReference>
<sequence length="79" mass="8744">MADGPRYRVRPVTTPLPSHASARPHDADGNARTRSGSTHADTDARDAFIRPATEDDDGYDPFSDRPPAPEPQFQEDPWN</sequence>
<gene>
    <name evidence="2" type="ORF">C2L80_03920</name>
</gene>
<dbReference type="AlphaFoldDB" id="A0A2K2U6H5"/>